<proteinExistence type="predicted"/>
<dbReference type="PANTHER" id="PTHR13109:SF7">
    <property type="entry name" value="NEUROCHONDRIN"/>
    <property type="match status" value="1"/>
</dbReference>
<accession>A0AAW1QIA3</accession>
<sequence length="665" mass="68814">MTARPARSEAGLEQALDLLKGPSDERRFVGLLLVSKFVSPGNNEHIQRVQEAVGFTFLQRLLLPLKSHCKVAPAADMSQQIAAAELALAVLSTFSSVSSVAAYPEMQELVPLLSKVVIHGGIAAVAGTTTADEVSAIRQQQDAVECLLGICSGSDQGRTVVLESQGIKAAGSGLAQAPTALQLAAPSLRLLALLCAQPTGAQAEEGELAIALPATAWCLAAPAHLLTLRPHGPSPSASHPAPGNQGQASSSSAEPPAAPSSGNQAGGASTGGAAETVSNSVGGREALPKAAAAGCEQADQAFSSTQEGCSGSDDPGTEPAARPAAALTDPAAIQLEALRCLLLLLPACLRQAEPLKLRQSSAETGCWQDLRTGMRLLLVGRAGQAQRHGALQVAALFQQLCANPAWLLGTSGHNTQEDSFFQLLAELLGIEFTILLRDALAPYHAASTSSEPIASAVPEDLDLIGDMPIATDAGVEVEDQLKASPSRPPGSRGTSDALAFQVAQGLSLKHKMDAERNPACLPSPSKAADQAEAAWQRAQDMVPACCVLYEACVEALAASSGDVEDADGALHAPSSSGLISDRVATVALRTLDNTAGTLLQYLETVATMTETHEDPLILAVIRALGRFLADVPRAHPCQVKQLWAFMTTVQGGQGEAFLLPYSMQE</sequence>
<name>A0AAW1QIA3_9CHLO</name>
<evidence type="ECO:0000256" key="1">
    <source>
        <dbReference type="SAM" id="MobiDB-lite"/>
    </source>
</evidence>
<evidence type="ECO:0000313" key="2">
    <source>
        <dbReference type="EMBL" id="KAK9821202.1"/>
    </source>
</evidence>
<protein>
    <recommendedName>
        <fullName evidence="4">Neurochondrin</fullName>
    </recommendedName>
</protein>
<evidence type="ECO:0008006" key="4">
    <source>
        <dbReference type="Google" id="ProtNLM"/>
    </source>
</evidence>
<dbReference type="PANTHER" id="PTHR13109">
    <property type="entry name" value="NEUROCHONDRIN"/>
    <property type="match status" value="1"/>
</dbReference>
<dbReference type="AlphaFoldDB" id="A0AAW1QIA3"/>
<dbReference type="Proteomes" id="UP001438707">
    <property type="component" value="Unassembled WGS sequence"/>
</dbReference>
<dbReference type="Pfam" id="PF05536">
    <property type="entry name" value="Neurochondrin"/>
    <property type="match status" value="3"/>
</dbReference>
<evidence type="ECO:0000313" key="3">
    <source>
        <dbReference type="Proteomes" id="UP001438707"/>
    </source>
</evidence>
<gene>
    <name evidence="2" type="ORF">WJX74_009822</name>
</gene>
<keyword evidence="3" id="KW-1185">Reference proteome</keyword>
<feature type="region of interest" description="Disordered" evidence="1">
    <location>
        <begin position="302"/>
        <end position="324"/>
    </location>
</feature>
<dbReference type="InterPro" id="IPR008709">
    <property type="entry name" value="Neurochondrin"/>
</dbReference>
<feature type="compositionally biased region" description="Low complexity" evidence="1">
    <location>
        <begin position="230"/>
        <end position="263"/>
    </location>
</feature>
<reference evidence="2 3" key="1">
    <citation type="journal article" date="2024" name="Nat. Commun.">
        <title>Phylogenomics reveals the evolutionary origins of lichenization in chlorophyte algae.</title>
        <authorList>
            <person name="Puginier C."/>
            <person name="Libourel C."/>
            <person name="Otte J."/>
            <person name="Skaloud P."/>
            <person name="Haon M."/>
            <person name="Grisel S."/>
            <person name="Petersen M."/>
            <person name="Berrin J.G."/>
            <person name="Delaux P.M."/>
            <person name="Dal Grande F."/>
            <person name="Keller J."/>
        </authorList>
    </citation>
    <scope>NUCLEOTIDE SEQUENCE [LARGE SCALE GENOMIC DNA]</scope>
    <source>
        <strain evidence="2 3">SAG 2145</strain>
    </source>
</reference>
<feature type="region of interest" description="Disordered" evidence="1">
    <location>
        <begin position="229"/>
        <end position="279"/>
    </location>
</feature>
<organism evidence="2 3">
    <name type="scientific">Apatococcus lobatus</name>
    <dbReference type="NCBI Taxonomy" id="904363"/>
    <lineage>
        <taxon>Eukaryota</taxon>
        <taxon>Viridiplantae</taxon>
        <taxon>Chlorophyta</taxon>
        <taxon>core chlorophytes</taxon>
        <taxon>Trebouxiophyceae</taxon>
        <taxon>Chlorellales</taxon>
        <taxon>Chlorellaceae</taxon>
        <taxon>Apatococcus</taxon>
    </lineage>
</organism>
<dbReference type="EMBL" id="JALJOS010000040">
    <property type="protein sequence ID" value="KAK9821202.1"/>
    <property type="molecule type" value="Genomic_DNA"/>
</dbReference>
<comment type="caution">
    <text evidence="2">The sequence shown here is derived from an EMBL/GenBank/DDBJ whole genome shotgun (WGS) entry which is preliminary data.</text>
</comment>